<evidence type="ECO:0000313" key="3">
    <source>
        <dbReference type="EMBL" id="EOR96194.1"/>
    </source>
</evidence>
<dbReference type="Proteomes" id="UP000014174">
    <property type="component" value="Unassembled WGS sequence"/>
</dbReference>
<dbReference type="PANTHER" id="PTHR43668">
    <property type="entry name" value="ALLANTOINASE"/>
    <property type="match status" value="1"/>
</dbReference>
<dbReference type="Gene3D" id="3.20.20.140">
    <property type="entry name" value="Metal-dependent hydrolases"/>
    <property type="match status" value="1"/>
</dbReference>
<organism evidence="3 4">
    <name type="scientific">Arcticibacter svalbardensis MN12-7</name>
    <dbReference type="NCBI Taxonomy" id="1150600"/>
    <lineage>
        <taxon>Bacteria</taxon>
        <taxon>Pseudomonadati</taxon>
        <taxon>Bacteroidota</taxon>
        <taxon>Sphingobacteriia</taxon>
        <taxon>Sphingobacteriales</taxon>
        <taxon>Sphingobacteriaceae</taxon>
        <taxon>Arcticibacter</taxon>
    </lineage>
</organism>
<gene>
    <name evidence="3" type="ORF">ADIARSV_0599</name>
</gene>
<dbReference type="InterPro" id="IPR004722">
    <property type="entry name" value="DHOase"/>
</dbReference>
<proteinExistence type="predicted"/>
<dbReference type="GO" id="GO:0006221">
    <property type="term" value="P:pyrimidine nucleotide biosynthetic process"/>
    <property type="evidence" value="ECO:0007669"/>
    <property type="project" value="UniProtKB-KW"/>
</dbReference>
<name>R9H4W3_9SPHI</name>
<dbReference type="EC" id="3.5.2.3" evidence="3"/>
<dbReference type="GO" id="GO:0046872">
    <property type="term" value="F:metal ion binding"/>
    <property type="evidence" value="ECO:0007669"/>
    <property type="project" value="InterPro"/>
</dbReference>
<dbReference type="EMBL" id="AQPN01000022">
    <property type="protein sequence ID" value="EOR96194.1"/>
    <property type="molecule type" value="Genomic_DNA"/>
</dbReference>
<dbReference type="SUPFAM" id="SSF51556">
    <property type="entry name" value="Metallo-dependent hydrolases"/>
    <property type="match status" value="1"/>
</dbReference>
<dbReference type="GO" id="GO:0006145">
    <property type="term" value="P:purine nucleobase catabolic process"/>
    <property type="evidence" value="ECO:0007669"/>
    <property type="project" value="TreeGrafter"/>
</dbReference>
<accession>R9H4W3</accession>
<dbReference type="eggNOG" id="COG0044">
    <property type="taxonomic scope" value="Bacteria"/>
</dbReference>
<keyword evidence="4" id="KW-1185">Reference proteome</keyword>
<dbReference type="InterPro" id="IPR050138">
    <property type="entry name" value="DHOase/Allantoinase_Hydrolase"/>
</dbReference>
<dbReference type="STRING" id="1150600.ADIARSV_0599"/>
<dbReference type="GO" id="GO:0004151">
    <property type="term" value="F:dihydroorotase activity"/>
    <property type="evidence" value="ECO:0007669"/>
    <property type="project" value="UniProtKB-EC"/>
</dbReference>
<feature type="domain" description="Dihydroorotase catalytic" evidence="2">
    <location>
        <begin position="56"/>
        <end position="238"/>
    </location>
</feature>
<evidence type="ECO:0000259" key="2">
    <source>
        <dbReference type="Pfam" id="PF12890"/>
    </source>
</evidence>
<keyword evidence="3" id="KW-0378">Hydrolase</keyword>
<evidence type="ECO:0000313" key="4">
    <source>
        <dbReference type="Proteomes" id="UP000014174"/>
    </source>
</evidence>
<dbReference type="AlphaFoldDB" id="R9H4W3"/>
<dbReference type="PATRIC" id="fig|1150600.3.peg.589"/>
<dbReference type="CDD" id="cd01317">
    <property type="entry name" value="DHOase_IIa"/>
    <property type="match status" value="1"/>
</dbReference>
<comment type="caution">
    <text evidence="3">The sequence shown here is derived from an EMBL/GenBank/DDBJ whole genome shotgun (WGS) entry which is preliminary data.</text>
</comment>
<dbReference type="InterPro" id="IPR032466">
    <property type="entry name" value="Metal_Hydrolase"/>
</dbReference>
<dbReference type="NCBIfam" id="TIGR00857">
    <property type="entry name" value="pyrC_multi"/>
    <property type="match status" value="1"/>
</dbReference>
<protein>
    <submittedName>
        <fullName evidence="3">Dihydroorotase</fullName>
        <ecNumber evidence="3">3.5.2.3</ecNumber>
    </submittedName>
</protein>
<dbReference type="SUPFAM" id="SSF51338">
    <property type="entry name" value="Composite domain of metallo-dependent hydrolases"/>
    <property type="match status" value="1"/>
</dbReference>
<keyword evidence="1" id="KW-0665">Pyrimidine biosynthesis</keyword>
<dbReference type="InterPro" id="IPR011059">
    <property type="entry name" value="Metal-dep_hydrolase_composite"/>
</dbReference>
<dbReference type="Gene3D" id="2.30.40.10">
    <property type="entry name" value="Urease, subunit C, domain 1"/>
    <property type="match status" value="1"/>
</dbReference>
<dbReference type="Pfam" id="PF12890">
    <property type="entry name" value="DHOase"/>
    <property type="match status" value="1"/>
</dbReference>
<evidence type="ECO:0000256" key="1">
    <source>
        <dbReference type="ARBA" id="ARBA00022975"/>
    </source>
</evidence>
<dbReference type="GO" id="GO:0005737">
    <property type="term" value="C:cytoplasm"/>
    <property type="evidence" value="ECO:0007669"/>
    <property type="project" value="TreeGrafter"/>
</dbReference>
<dbReference type="InterPro" id="IPR024403">
    <property type="entry name" value="DHOase_cat"/>
</dbReference>
<dbReference type="PANTHER" id="PTHR43668:SF2">
    <property type="entry name" value="ALLANTOINASE"/>
    <property type="match status" value="1"/>
</dbReference>
<reference evidence="3 4" key="1">
    <citation type="journal article" date="2013" name="Genome Announc.">
        <title>Draft Genome Sequence of Arcticibacter svalbardensis Strain MN12-7T, a Member of the Family Sphingobacteriaceae Isolated from an Arctic Soil Sample.</title>
        <authorList>
            <person name="Shivaji S."/>
            <person name="Ara S."/>
            <person name="Prasad S."/>
            <person name="Manasa B.P."/>
            <person name="Begum Z."/>
            <person name="Singh A."/>
            <person name="Kumar Pinnaka A."/>
        </authorList>
    </citation>
    <scope>NUCLEOTIDE SEQUENCE [LARGE SCALE GENOMIC DNA]</scope>
    <source>
        <strain evidence="3 4">MN12-7</strain>
    </source>
</reference>
<dbReference type="OrthoDB" id="9765462at2"/>
<dbReference type="RefSeq" id="WP_016193848.1">
    <property type="nucleotide sequence ID" value="NZ_AQPN01000022.1"/>
</dbReference>
<sequence>MNKLLFRSATLIHPESKFHNQVVDLLILDGKIEDIAQTIDVNGDDLEIINAEGCFISTGFFDLNANFGEPGNETCEDLISGTQTAVAGGFTGIALQPATEPPVHSKAGVSYILNRTSSYLTDVYPLGCISYNRAGKDLAELYDMKLAGAIAFTDGTSPINDSGLMSRALLYVKGFGGLIFSYPEDTSIAGKGKMNEGIVSTYLGMKGIPNLAEEVSISRDLYLAEYNESKIHFSTISCAGSVELIRKAKEKGIQVTCDVAVHHLVLTDEALSGFDTQYKVRPPLRTQNDVDALIAGLKDGTIDAIVSQHTPHEIEFKDVEFEIASFGIIGLQTALPLALKAGLSPALIVEKMAINPRQILHLPIPGFEKGDEVNLVLFNPEEEWTFEASTNKSKSANSPFINHKLKGKVLAVCNKKQFYYQQ</sequence>
<dbReference type="GO" id="GO:0004038">
    <property type="term" value="F:allantoinase activity"/>
    <property type="evidence" value="ECO:0007669"/>
    <property type="project" value="TreeGrafter"/>
</dbReference>